<dbReference type="PROSITE" id="PS50881">
    <property type="entry name" value="S5_DSRBD"/>
    <property type="match status" value="1"/>
</dbReference>
<evidence type="ECO:0000256" key="1">
    <source>
        <dbReference type="ARBA" id="ARBA00004173"/>
    </source>
</evidence>
<dbReference type="Gene3D" id="3.30.230.10">
    <property type="match status" value="1"/>
</dbReference>
<dbReference type="GO" id="GO:0003723">
    <property type="term" value="F:RNA binding"/>
    <property type="evidence" value="ECO:0007669"/>
    <property type="project" value="InterPro"/>
</dbReference>
<dbReference type="InterPro" id="IPR013810">
    <property type="entry name" value="Ribosomal_uS5_N"/>
</dbReference>
<dbReference type="EMBL" id="LUCH01005869">
    <property type="protein sequence ID" value="KAF5397723.1"/>
    <property type="molecule type" value="Genomic_DNA"/>
</dbReference>
<evidence type="ECO:0000256" key="2">
    <source>
        <dbReference type="ARBA" id="ARBA00008945"/>
    </source>
</evidence>
<dbReference type="GO" id="GO:0005743">
    <property type="term" value="C:mitochondrial inner membrane"/>
    <property type="evidence" value="ECO:0007669"/>
    <property type="project" value="UniProtKB-ARBA"/>
</dbReference>
<evidence type="ECO:0000256" key="9">
    <source>
        <dbReference type="RuleBase" id="RU003823"/>
    </source>
</evidence>
<keyword evidence="4" id="KW-0496">Mitochondrion</keyword>
<dbReference type="GO" id="GO:0006412">
    <property type="term" value="P:translation"/>
    <property type="evidence" value="ECO:0007669"/>
    <property type="project" value="InterPro"/>
</dbReference>
<reference evidence="11" key="1">
    <citation type="submission" date="2019-05" db="EMBL/GenBank/DDBJ databases">
        <title>Annotation for the trematode Paragonimus heterotremus.</title>
        <authorList>
            <person name="Choi Y.-J."/>
        </authorList>
    </citation>
    <scope>NUCLEOTIDE SEQUENCE</scope>
    <source>
        <strain evidence="11">LC</strain>
    </source>
</reference>
<dbReference type="Proteomes" id="UP000748531">
    <property type="component" value="Unassembled WGS sequence"/>
</dbReference>
<gene>
    <name evidence="11" type="ORF">PHET_09110</name>
</gene>
<protein>
    <recommendedName>
        <fullName evidence="6">Small ribosomal subunit protein uS5m</fullName>
    </recommendedName>
    <alternativeName>
        <fullName evidence="7">28S ribosomal protein S5, mitochondrial</fullName>
    </alternativeName>
</protein>
<keyword evidence="5 8" id="KW-0687">Ribonucleoprotein</keyword>
<dbReference type="FunFam" id="3.30.160.20:FF:000022">
    <property type="entry name" value="28S ribosomal protein S5, mitochondrial"/>
    <property type="match status" value="1"/>
</dbReference>
<dbReference type="PANTHER" id="PTHR48277:SF1">
    <property type="entry name" value="MITOCHONDRIAL RIBOSOMAL PROTEIN S5"/>
    <property type="match status" value="1"/>
</dbReference>
<evidence type="ECO:0000256" key="6">
    <source>
        <dbReference type="ARBA" id="ARBA00039335"/>
    </source>
</evidence>
<dbReference type="Gene3D" id="3.30.160.20">
    <property type="match status" value="1"/>
</dbReference>
<dbReference type="GO" id="GO:0005763">
    <property type="term" value="C:mitochondrial small ribosomal subunit"/>
    <property type="evidence" value="ECO:0007669"/>
    <property type="project" value="UniProtKB-ARBA"/>
</dbReference>
<name>A0A8J4T3J5_9TREM</name>
<dbReference type="InterPro" id="IPR005324">
    <property type="entry name" value="Ribosomal_uS5_C"/>
</dbReference>
<sequence length="503" mass="56697">MTVLNALRITASHLTSGLCWESFSRAASFTGIPLINQLNRSAHFNPPTYHLFKNTYSPLLNQIRNSTIFTSLPADQLWEGVTGPKGSTKKRARGKRRVTRPKIDLNRGQRLGMGKANIEWPGLNAPLLERNRINTIKTGEVNEAYFQRLEEIRNKSAVKKKRMKLPPLLRGWTGSRLEGQSIGPPTPEYPDFDTRVIEMKAVATMTATVGRYRRFSVLVATGNGRGLCGIGKAKAITLTAAVRRAKQRASQNLISFDLKDNRTLWHIGHVREWHSTIFARPGVEGSGLICHRLIRTLCQVVGIKDMYAKVEGNTKNYQVLTRGFLRLLSEQQTYSEMANRIGLNVVEFSPDHDMYPRLLASPAPGNSIDPSKIDIPSTIKDQQVKLTKKPNEELPILAISHPNRHRPRKPWPEKHESFLDDLVQDGEEPTVATDVFELIASGERDLDALVLGGRIPRIKGKGEPSYWNNPGNLKVAAERYRYRNHDAAKRQREVYEALDQLPL</sequence>
<feature type="domain" description="S5 DRBM" evidence="10">
    <location>
        <begin position="192"/>
        <end position="256"/>
    </location>
</feature>
<dbReference type="Pfam" id="PF03719">
    <property type="entry name" value="Ribosomal_S5_C"/>
    <property type="match status" value="1"/>
</dbReference>
<accession>A0A8J4T3J5</accession>
<proteinExistence type="inferred from homology"/>
<evidence type="ECO:0000256" key="8">
    <source>
        <dbReference type="PROSITE-ProRule" id="PRU00268"/>
    </source>
</evidence>
<keyword evidence="12" id="KW-1185">Reference proteome</keyword>
<dbReference type="Pfam" id="PF00333">
    <property type="entry name" value="Ribosomal_S5"/>
    <property type="match status" value="1"/>
</dbReference>
<dbReference type="Pfam" id="PF21251">
    <property type="entry name" value="Ribosomal_uS5m_N"/>
    <property type="match status" value="1"/>
</dbReference>
<dbReference type="FunFam" id="3.30.230.10:FF:000002">
    <property type="entry name" value="30S ribosomal protein S5"/>
    <property type="match status" value="1"/>
</dbReference>
<dbReference type="InterPro" id="IPR014721">
    <property type="entry name" value="Ribsml_uS5_D2-typ_fold_subgr"/>
</dbReference>
<dbReference type="OrthoDB" id="309483at2759"/>
<comment type="similarity">
    <text evidence="2 9">Belongs to the universal ribosomal protein uS5 family.</text>
</comment>
<dbReference type="SUPFAM" id="SSF54211">
    <property type="entry name" value="Ribosomal protein S5 domain 2-like"/>
    <property type="match status" value="1"/>
</dbReference>
<evidence type="ECO:0000256" key="7">
    <source>
        <dbReference type="ARBA" id="ARBA00041606"/>
    </source>
</evidence>
<dbReference type="PANTHER" id="PTHR48277">
    <property type="entry name" value="MITOCHONDRIAL RIBOSOMAL PROTEIN S5"/>
    <property type="match status" value="1"/>
</dbReference>
<evidence type="ECO:0000256" key="5">
    <source>
        <dbReference type="ARBA" id="ARBA00023274"/>
    </source>
</evidence>
<dbReference type="InterPro" id="IPR048584">
    <property type="entry name" value="Ribosomal_uS5m_N"/>
</dbReference>
<keyword evidence="3 8" id="KW-0689">Ribosomal protein</keyword>
<dbReference type="SUPFAM" id="SSF54768">
    <property type="entry name" value="dsRNA-binding domain-like"/>
    <property type="match status" value="1"/>
</dbReference>
<organism evidence="11 12">
    <name type="scientific">Paragonimus heterotremus</name>
    <dbReference type="NCBI Taxonomy" id="100268"/>
    <lineage>
        <taxon>Eukaryota</taxon>
        <taxon>Metazoa</taxon>
        <taxon>Spiralia</taxon>
        <taxon>Lophotrochozoa</taxon>
        <taxon>Platyhelminthes</taxon>
        <taxon>Trematoda</taxon>
        <taxon>Digenea</taxon>
        <taxon>Plagiorchiida</taxon>
        <taxon>Troglotremata</taxon>
        <taxon>Troglotrematidae</taxon>
        <taxon>Paragonimus</taxon>
    </lineage>
</organism>
<evidence type="ECO:0000313" key="12">
    <source>
        <dbReference type="Proteomes" id="UP000748531"/>
    </source>
</evidence>
<evidence type="ECO:0000259" key="10">
    <source>
        <dbReference type="PROSITE" id="PS50881"/>
    </source>
</evidence>
<comment type="caution">
    <text evidence="11">The sequence shown here is derived from an EMBL/GenBank/DDBJ whole genome shotgun (WGS) entry which is preliminary data.</text>
</comment>
<evidence type="ECO:0000256" key="3">
    <source>
        <dbReference type="ARBA" id="ARBA00022980"/>
    </source>
</evidence>
<dbReference type="InterPro" id="IPR020568">
    <property type="entry name" value="Ribosomal_Su5_D2-typ_SF"/>
</dbReference>
<evidence type="ECO:0000313" key="11">
    <source>
        <dbReference type="EMBL" id="KAF5397723.1"/>
    </source>
</evidence>
<comment type="subcellular location">
    <subcellularLocation>
        <location evidence="1">Mitochondrion</location>
    </subcellularLocation>
</comment>
<dbReference type="InterPro" id="IPR000851">
    <property type="entry name" value="Ribosomal_uS5"/>
</dbReference>
<dbReference type="AlphaFoldDB" id="A0A8J4T3J5"/>
<dbReference type="GO" id="GO:0003735">
    <property type="term" value="F:structural constituent of ribosome"/>
    <property type="evidence" value="ECO:0007669"/>
    <property type="project" value="UniProtKB-UniRule"/>
</dbReference>
<evidence type="ECO:0000256" key="4">
    <source>
        <dbReference type="ARBA" id="ARBA00023128"/>
    </source>
</evidence>